<reference evidence="2 3" key="1">
    <citation type="journal article" date="2016" name="Nat. Commun.">
        <title>Thousands of microbial genomes shed light on interconnected biogeochemical processes in an aquifer system.</title>
        <authorList>
            <person name="Anantharaman K."/>
            <person name="Brown C.T."/>
            <person name="Hug L.A."/>
            <person name="Sharon I."/>
            <person name="Castelle C.J."/>
            <person name="Probst A.J."/>
            <person name="Thomas B.C."/>
            <person name="Singh A."/>
            <person name="Wilkins M.J."/>
            <person name="Karaoz U."/>
            <person name="Brodie E.L."/>
            <person name="Williams K.H."/>
            <person name="Hubbard S.S."/>
            <person name="Banfield J.F."/>
        </authorList>
    </citation>
    <scope>NUCLEOTIDE SEQUENCE [LARGE SCALE GENOMIC DNA]</scope>
</reference>
<comment type="caution">
    <text evidence="2">The sequence shown here is derived from an EMBL/GenBank/DDBJ whole genome shotgun (WGS) entry which is preliminary data.</text>
</comment>
<evidence type="ECO:0000313" key="3">
    <source>
        <dbReference type="Proteomes" id="UP000178344"/>
    </source>
</evidence>
<dbReference type="AlphaFoldDB" id="A0A1F6CD27"/>
<evidence type="ECO:0000256" key="1">
    <source>
        <dbReference type="ARBA" id="ARBA00044777"/>
    </source>
</evidence>
<evidence type="ECO:0000313" key="2">
    <source>
        <dbReference type="EMBL" id="OGG47155.1"/>
    </source>
</evidence>
<dbReference type="EMBL" id="MFKQ01000026">
    <property type="protein sequence ID" value="OGG47155.1"/>
    <property type="molecule type" value="Genomic_DNA"/>
</dbReference>
<organism evidence="2 3">
    <name type="scientific">Candidatus Kaiserbacteria bacterium RIFCSPHIGHO2_01_FULL_49_13</name>
    <dbReference type="NCBI Taxonomy" id="1798477"/>
    <lineage>
        <taxon>Bacteria</taxon>
        <taxon>Candidatus Kaiseribacteriota</taxon>
    </lineage>
</organism>
<proteinExistence type="predicted"/>
<dbReference type="Gene3D" id="6.10.250.2410">
    <property type="match status" value="1"/>
</dbReference>
<gene>
    <name evidence="2" type="ORF">A2671_02240</name>
</gene>
<dbReference type="InterPro" id="IPR003768">
    <property type="entry name" value="ScpA"/>
</dbReference>
<protein>
    <recommendedName>
        <fullName evidence="1">Segregation and condensation protein A</fullName>
    </recommendedName>
</protein>
<dbReference type="PANTHER" id="PTHR33969:SF2">
    <property type="entry name" value="SEGREGATION AND CONDENSATION PROTEIN A"/>
    <property type="match status" value="1"/>
</dbReference>
<dbReference type="Pfam" id="PF02616">
    <property type="entry name" value="SMC_ScpA"/>
    <property type="match status" value="1"/>
</dbReference>
<accession>A0A1F6CD27</accession>
<sequence>MVFEIKQERFEGPLHLLLSLIERRELHIGDIALSKVTDDFLGYVGNLGDFPIAESADFAYIASTLLLIKSKALLPELSLSKEEEENIEDLQNRLKLLRRFRELSGYIRVQFGKAPMYFREEQKVVPVFAPPKDLSPSLMLGAIHSVLAALPKVEALGKVAVKKVISLEQMIEGLKKRITSALRMSFKEFSRAHREEKVNIIVGFLAMLELVKEGLISVSQEYLHGDITMETGNIGVPRY</sequence>
<dbReference type="Proteomes" id="UP000178344">
    <property type="component" value="Unassembled WGS sequence"/>
</dbReference>
<name>A0A1F6CD27_9BACT</name>
<dbReference type="PANTHER" id="PTHR33969">
    <property type="entry name" value="SEGREGATION AND CONDENSATION PROTEIN A"/>
    <property type="match status" value="1"/>
</dbReference>